<dbReference type="InterPro" id="IPR053924">
    <property type="entry name" value="RecX_HTH_2nd"/>
</dbReference>
<feature type="region of interest" description="Disordered" evidence="6">
    <location>
        <begin position="1"/>
        <end position="42"/>
    </location>
</feature>
<reference evidence="11" key="1">
    <citation type="journal article" date="2019" name="Int. J. Syst. Evol. Microbiol.">
        <title>The Global Catalogue of Microorganisms (GCM) 10K type strain sequencing project: providing services to taxonomists for standard genome sequencing and annotation.</title>
        <authorList>
            <consortium name="The Broad Institute Genomics Platform"/>
            <consortium name="The Broad Institute Genome Sequencing Center for Infectious Disease"/>
            <person name="Wu L."/>
            <person name="Ma J."/>
        </authorList>
    </citation>
    <scope>NUCLEOTIDE SEQUENCE [LARGE SCALE GENOMIC DNA]</scope>
    <source>
        <strain evidence="11">KCTC 42087</strain>
    </source>
</reference>
<evidence type="ECO:0000259" key="8">
    <source>
        <dbReference type="Pfam" id="PF21981"/>
    </source>
</evidence>
<sequence length="203" mass="22143">MEGGGGVEGASDGEGERADASSGRRRARGKAEGGSGDPEKWAREVCLRALERGPRTRAQLAEALRRKEVPDEVAERVLGRFTEVGLIDDEAFAQSWVQSRHNGRGLARRALAAELRRRGVAEETVNDAVETLDAEQEEETARRLIARKAAATRGVEPGKRMRRLVGVLARKGYPPGTAYRVVREVLDEEGADVEEPPEGAEFD</sequence>
<keyword evidence="11" id="KW-1185">Reference proteome</keyword>
<dbReference type="Gene3D" id="1.10.10.10">
    <property type="entry name" value="Winged helix-like DNA-binding domain superfamily/Winged helix DNA-binding domain"/>
    <property type="match status" value="1"/>
</dbReference>
<evidence type="ECO:0000313" key="10">
    <source>
        <dbReference type="EMBL" id="MFC5752519.1"/>
    </source>
</evidence>
<dbReference type="RefSeq" id="WP_378288579.1">
    <property type="nucleotide sequence ID" value="NZ_JBHSON010000089.1"/>
</dbReference>
<evidence type="ECO:0000256" key="2">
    <source>
        <dbReference type="ARBA" id="ARBA00009695"/>
    </source>
</evidence>
<dbReference type="Proteomes" id="UP001596074">
    <property type="component" value="Unassembled WGS sequence"/>
</dbReference>
<keyword evidence="4 5" id="KW-0963">Cytoplasm</keyword>
<comment type="function">
    <text evidence="5">Modulates RecA activity.</text>
</comment>
<dbReference type="Pfam" id="PF02631">
    <property type="entry name" value="RecX_HTH2"/>
    <property type="match status" value="1"/>
</dbReference>
<dbReference type="InterPro" id="IPR053925">
    <property type="entry name" value="RecX_HTH_3rd"/>
</dbReference>
<dbReference type="HAMAP" id="MF_01114">
    <property type="entry name" value="RecX"/>
    <property type="match status" value="1"/>
</dbReference>
<evidence type="ECO:0000256" key="6">
    <source>
        <dbReference type="SAM" id="MobiDB-lite"/>
    </source>
</evidence>
<dbReference type="InterPro" id="IPR003783">
    <property type="entry name" value="Regulatory_RecX"/>
</dbReference>
<proteinExistence type="inferred from homology"/>
<protein>
    <recommendedName>
        <fullName evidence="3 5">Regulatory protein RecX</fullName>
    </recommendedName>
</protein>
<dbReference type="PANTHER" id="PTHR33602">
    <property type="entry name" value="REGULATORY PROTEIN RECX FAMILY PROTEIN"/>
    <property type="match status" value="1"/>
</dbReference>
<evidence type="ECO:0000313" key="11">
    <source>
        <dbReference type="Proteomes" id="UP001596074"/>
    </source>
</evidence>
<feature type="domain" description="RecX first three-helical" evidence="9">
    <location>
        <begin position="42"/>
        <end position="80"/>
    </location>
</feature>
<evidence type="ECO:0000256" key="1">
    <source>
        <dbReference type="ARBA" id="ARBA00004496"/>
    </source>
</evidence>
<comment type="caution">
    <text evidence="10">The sequence shown here is derived from an EMBL/GenBank/DDBJ whole genome shotgun (WGS) entry which is preliminary data.</text>
</comment>
<gene>
    <name evidence="5" type="primary">recX</name>
    <name evidence="10" type="ORF">ACFPZN_43480</name>
</gene>
<feature type="domain" description="RecX second three-helical" evidence="7">
    <location>
        <begin position="88"/>
        <end position="128"/>
    </location>
</feature>
<comment type="subcellular location">
    <subcellularLocation>
        <location evidence="1 5">Cytoplasm</location>
    </subcellularLocation>
</comment>
<name>A0ABW1AD06_9ACTN</name>
<dbReference type="InterPro" id="IPR053926">
    <property type="entry name" value="RecX_HTH_1st"/>
</dbReference>
<dbReference type="Pfam" id="PF21981">
    <property type="entry name" value="RecX_HTH3"/>
    <property type="match status" value="1"/>
</dbReference>
<feature type="domain" description="RecX third three-helical" evidence="8">
    <location>
        <begin position="137"/>
        <end position="182"/>
    </location>
</feature>
<dbReference type="InterPro" id="IPR036388">
    <property type="entry name" value="WH-like_DNA-bd_sf"/>
</dbReference>
<evidence type="ECO:0000256" key="4">
    <source>
        <dbReference type="ARBA" id="ARBA00022490"/>
    </source>
</evidence>
<evidence type="ECO:0000256" key="3">
    <source>
        <dbReference type="ARBA" id="ARBA00018111"/>
    </source>
</evidence>
<dbReference type="PANTHER" id="PTHR33602:SF1">
    <property type="entry name" value="REGULATORY PROTEIN RECX FAMILY PROTEIN"/>
    <property type="match status" value="1"/>
</dbReference>
<organism evidence="10 11">
    <name type="scientific">Actinomadura rugatobispora</name>
    <dbReference type="NCBI Taxonomy" id="1994"/>
    <lineage>
        <taxon>Bacteria</taxon>
        <taxon>Bacillati</taxon>
        <taxon>Actinomycetota</taxon>
        <taxon>Actinomycetes</taxon>
        <taxon>Streptosporangiales</taxon>
        <taxon>Thermomonosporaceae</taxon>
        <taxon>Actinomadura</taxon>
    </lineage>
</organism>
<evidence type="ECO:0000259" key="7">
    <source>
        <dbReference type="Pfam" id="PF02631"/>
    </source>
</evidence>
<dbReference type="Pfam" id="PF21982">
    <property type="entry name" value="RecX_HTH1"/>
    <property type="match status" value="1"/>
</dbReference>
<evidence type="ECO:0000259" key="9">
    <source>
        <dbReference type="Pfam" id="PF21982"/>
    </source>
</evidence>
<comment type="similarity">
    <text evidence="2 5">Belongs to the RecX family.</text>
</comment>
<dbReference type="EMBL" id="JBHSON010000089">
    <property type="protein sequence ID" value="MFC5752519.1"/>
    <property type="molecule type" value="Genomic_DNA"/>
</dbReference>
<evidence type="ECO:0000256" key="5">
    <source>
        <dbReference type="HAMAP-Rule" id="MF_01114"/>
    </source>
</evidence>
<accession>A0ABW1AD06</accession>